<evidence type="ECO:0000256" key="11">
    <source>
        <dbReference type="ARBA" id="ARBA00026103"/>
    </source>
</evidence>
<evidence type="ECO:0000313" key="23">
    <source>
        <dbReference type="EMBL" id="MFI9103793.1"/>
    </source>
</evidence>
<dbReference type="PROSITE" id="PS51462">
    <property type="entry name" value="NUDIX"/>
    <property type="match status" value="1"/>
</dbReference>
<evidence type="ECO:0000256" key="14">
    <source>
        <dbReference type="ARBA" id="ARBA00030634"/>
    </source>
</evidence>
<protein>
    <recommendedName>
        <fullName evidence="12">Oxidized purine nucleoside triphosphate hydrolase</fullName>
        <ecNumber evidence="11">3.6.1.56</ecNumber>
    </recommendedName>
    <alternativeName>
        <fullName evidence="16">2-hydroxy-dATP diphosphatase</fullName>
    </alternativeName>
    <alternativeName>
        <fullName evidence="15">7,8-dihydro-8-oxoguanine triphosphatase</fullName>
    </alternativeName>
    <alternativeName>
        <fullName evidence="14">8-oxo-dGTPase</fullName>
    </alternativeName>
    <alternativeName>
        <fullName evidence="17">Methylated purine nucleoside triphosphate hydrolase</fullName>
    </alternativeName>
    <alternativeName>
        <fullName evidence="13">Nucleoside diphosphate-linked moiety X motif 1</fullName>
    </alternativeName>
</protein>
<comment type="catalytic activity">
    <reaction evidence="7">
        <text>8-oxo-dATP + H2O = 8-oxo-dAMP + diphosphate + H(+)</text>
        <dbReference type="Rhea" id="RHEA:65396"/>
        <dbReference type="ChEBI" id="CHEBI:15377"/>
        <dbReference type="ChEBI" id="CHEBI:15378"/>
        <dbReference type="ChEBI" id="CHEBI:33019"/>
        <dbReference type="ChEBI" id="CHEBI:71361"/>
        <dbReference type="ChEBI" id="CHEBI:172871"/>
    </reaction>
    <physiologicalReaction direction="left-to-right" evidence="7">
        <dbReference type="Rhea" id="RHEA:65397"/>
    </physiologicalReaction>
</comment>
<evidence type="ECO:0000256" key="7">
    <source>
        <dbReference type="ARBA" id="ARBA00024448"/>
    </source>
</evidence>
<evidence type="ECO:0000256" key="17">
    <source>
        <dbReference type="ARBA" id="ARBA00032071"/>
    </source>
</evidence>
<evidence type="ECO:0000256" key="18">
    <source>
        <dbReference type="ARBA" id="ARBA00048002"/>
    </source>
</evidence>
<comment type="catalytic activity">
    <reaction evidence="8">
        <text>2-oxo-dATP + H2O = 2-oxo-dAMP + diphosphate + H(+)</text>
        <dbReference type="Rhea" id="RHEA:31583"/>
        <dbReference type="ChEBI" id="CHEBI:15377"/>
        <dbReference type="ChEBI" id="CHEBI:15378"/>
        <dbReference type="ChEBI" id="CHEBI:33019"/>
        <dbReference type="ChEBI" id="CHEBI:63212"/>
        <dbReference type="ChEBI" id="CHEBI:77897"/>
        <dbReference type="EC" id="3.6.1.56"/>
    </reaction>
    <physiologicalReaction direction="left-to-right" evidence="8">
        <dbReference type="Rhea" id="RHEA:31584"/>
    </physiologicalReaction>
</comment>
<evidence type="ECO:0000256" key="4">
    <source>
        <dbReference type="ARBA" id="ARBA00022723"/>
    </source>
</evidence>
<feature type="domain" description="Nudix hydrolase" evidence="22">
    <location>
        <begin position="2"/>
        <end position="136"/>
    </location>
</feature>
<evidence type="ECO:0000256" key="8">
    <source>
        <dbReference type="ARBA" id="ARBA00024459"/>
    </source>
</evidence>
<comment type="catalytic activity">
    <reaction evidence="10">
        <text>2-oxo-ATP + H2O = 2-oxo-AMP + diphosphate + H(+)</text>
        <dbReference type="Rhea" id="RHEA:67392"/>
        <dbReference type="ChEBI" id="CHEBI:15377"/>
        <dbReference type="ChEBI" id="CHEBI:15378"/>
        <dbReference type="ChEBI" id="CHEBI:33019"/>
        <dbReference type="ChEBI" id="CHEBI:71395"/>
        <dbReference type="ChEBI" id="CHEBI:172878"/>
    </reaction>
    <physiologicalReaction direction="left-to-right" evidence="10">
        <dbReference type="Rhea" id="RHEA:67393"/>
    </physiologicalReaction>
</comment>
<evidence type="ECO:0000256" key="10">
    <source>
        <dbReference type="ARBA" id="ARBA00024596"/>
    </source>
</evidence>
<organism evidence="23 24">
    <name type="scientific">Streptomyces fildesensis</name>
    <dbReference type="NCBI Taxonomy" id="375757"/>
    <lineage>
        <taxon>Bacteria</taxon>
        <taxon>Bacillati</taxon>
        <taxon>Actinomycetota</taxon>
        <taxon>Actinomycetes</taxon>
        <taxon>Kitasatosporales</taxon>
        <taxon>Streptomycetaceae</taxon>
        <taxon>Streptomyces</taxon>
    </lineage>
</organism>
<evidence type="ECO:0000256" key="16">
    <source>
        <dbReference type="ARBA" id="ARBA00031927"/>
    </source>
</evidence>
<dbReference type="SUPFAM" id="SSF55811">
    <property type="entry name" value="Nudix"/>
    <property type="match status" value="1"/>
</dbReference>
<keyword evidence="4" id="KW-0479">Metal-binding</keyword>
<evidence type="ECO:0000256" key="9">
    <source>
        <dbReference type="ARBA" id="ARBA00024486"/>
    </source>
</evidence>
<dbReference type="InterPro" id="IPR015797">
    <property type="entry name" value="NUDIX_hydrolase-like_dom_sf"/>
</dbReference>
<gene>
    <name evidence="23" type="ORF">ACIGXA_25040</name>
</gene>
<evidence type="ECO:0000259" key="22">
    <source>
        <dbReference type="PROSITE" id="PS51462"/>
    </source>
</evidence>
<evidence type="ECO:0000256" key="20">
    <source>
        <dbReference type="ARBA" id="ARBA00049032"/>
    </source>
</evidence>
<dbReference type="RefSeq" id="WP_399653308.1">
    <property type="nucleotide sequence ID" value="NZ_JBITYG010000007.1"/>
</dbReference>
<dbReference type="PANTHER" id="PTHR43758:SF2">
    <property type="entry name" value="OXIDIZED PURINE NUCLEOSIDE TRIPHOSPHATE HYDROLASE"/>
    <property type="match status" value="1"/>
</dbReference>
<evidence type="ECO:0000256" key="13">
    <source>
        <dbReference type="ARBA" id="ARBA00029673"/>
    </source>
</evidence>
<evidence type="ECO:0000256" key="5">
    <source>
        <dbReference type="ARBA" id="ARBA00022801"/>
    </source>
</evidence>
<evidence type="ECO:0000256" key="6">
    <source>
        <dbReference type="ARBA" id="ARBA00022842"/>
    </source>
</evidence>
<dbReference type="EC" id="3.6.1.56" evidence="11"/>
<dbReference type="InterPro" id="IPR000086">
    <property type="entry name" value="NUDIX_hydrolase_dom"/>
</dbReference>
<evidence type="ECO:0000256" key="3">
    <source>
        <dbReference type="ARBA" id="ARBA00011245"/>
    </source>
</evidence>
<name>A0ABW8CBH9_9ACTN</name>
<evidence type="ECO:0000256" key="19">
    <source>
        <dbReference type="ARBA" id="ARBA00048894"/>
    </source>
</evidence>
<dbReference type="CDD" id="cd03427">
    <property type="entry name" value="NUDIX_MTH1_Nudt1"/>
    <property type="match status" value="1"/>
</dbReference>
<dbReference type="PRINTS" id="PR01403">
    <property type="entry name" value="8OXTPHPHTASE"/>
</dbReference>
<accession>A0ABW8CBH9</accession>
<comment type="catalytic activity">
    <reaction evidence="19">
        <text>O(6)-methyl-dGTP + H2O = O(6)-methyl-dGMP + diphosphate + H(+)</text>
        <dbReference type="Rhea" id="RHEA:67600"/>
        <dbReference type="ChEBI" id="CHEBI:15377"/>
        <dbReference type="ChEBI" id="CHEBI:15378"/>
        <dbReference type="ChEBI" id="CHEBI:33019"/>
        <dbReference type="ChEBI" id="CHEBI:169974"/>
        <dbReference type="ChEBI" id="CHEBI:169975"/>
    </reaction>
    <physiologicalReaction direction="left-to-right" evidence="19">
        <dbReference type="Rhea" id="RHEA:67601"/>
    </physiologicalReaction>
</comment>
<reference evidence="23 24" key="1">
    <citation type="submission" date="2024-10" db="EMBL/GenBank/DDBJ databases">
        <title>The Natural Products Discovery Center: Release of the First 8490 Sequenced Strains for Exploring Actinobacteria Biosynthetic Diversity.</title>
        <authorList>
            <person name="Kalkreuter E."/>
            <person name="Kautsar S.A."/>
            <person name="Yang D."/>
            <person name="Bader C.D."/>
            <person name="Teijaro C.N."/>
            <person name="Fluegel L."/>
            <person name="Davis C.M."/>
            <person name="Simpson J.R."/>
            <person name="Lauterbach L."/>
            <person name="Steele A.D."/>
            <person name="Gui C."/>
            <person name="Meng S."/>
            <person name="Li G."/>
            <person name="Viehrig K."/>
            <person name="Ye F."/>
            <person name="Su P."/>
            <person name="Kiefer A.F."/>
            <person name="Nichols A."/>
            <person name="Cepeda A.J."/>
            <person name="Yan W."/>
            <person name="Fan B."/>
            <person name="Jiang Y."/>
            <person name="Adhikari A."/>
            <person name="Zheng C.-J."/>
            <person name="Schuster L."/>
            <person name="Cowan T.M."/>
            <person name="Smanski M.J."/>
            <person name="Chevrette M.G."/>
            <person name="De Carvalho L.P.S."/>
            <person name="Shen B."/>
        </authorList>
    </citation>
    <scope>NUCLEOTIDE SEQUENCE [LARGE SCALE GENOMIC DNA]</scope>
    <source>
        <strain evidence="23 24">NPDC053399</strain>
    </source>
</reference>
<dbReference type="Pfam" id="PF00293">
    <property type="entry name" value="NUDIX"/>
    <property type="match status" value="1"/>
</dbReference>
<dbReference type="Proteomes" id="UP001614394">
    <property type="component" value="Unassembled WGS sequence"/>
</dbReference>
<comment type="catalytic activity">
    <reaction evidence="18">
        <text>N(6)-methyl-ATP + H2O = N(6)-methyl-AMP + diphosphate + H(+)</text>
        <dbReference type="Rhea" id="RHEA:67608"/>
        <dbReference type="ChEBI" id="CHEBI:15377"/>
        <dbReference type="ChEBI" id="CHEBI:15378"/>
        <dbReference type="ChEBI" id="CHEBI:33019"/>
        <dbReference type="ChEBI" id="CHEBI:144842"/>
        <dbReference type="ChEBI" id="CHEBI:172873"/>
    </reaction>
    <physiologicalReaction direction="left-to-right" evidence="18">
        <dbReference type="Rhea" id="RHEA:67609"/>
    </physiologicalReaction>
</comment>
<comment type="function">
    <text evidence="21">Oxidized purine nucleoside triphosphate hydrolase which is a prominent sanitizer of the oxidized nucleotide pool. Catalyzes the hydrolysis of 2-oxo-dATP (2-hydroxy-dATP) into 2-oxo-dAMP. Also has a significant hydrolase activity toward 2-oxo-ATP, 8-oxo-dGTP and 8-oxo-dATP. Through the hydrolysis of oxidized purine nucleoside triphosphates, prevents their incorporation into DNA and the subsequent transversions A:T to C:G and G:C to T:A. Also catalyzes the hydrolysis of methylated purine nucleoside triphosphate preventing their integration into DNA. Through this antimutagenic activity protects cells from oxidative stress.</text>
</comment>
<keyword evidence="6" id="KW-0460">Magnesium</keyword>
<keyword evidence="24" id="KW-1185">Reference proteome</keyword>
<evidence type="ECO:0000256" key="2">
    <source>
        <dbReference type="ARBA" id="ARBA00005582"/>
    </source>
</evidence>
<evidence type="ECO:0000256" key="12">
    <source>
        <dbReference type="ARBA" id="ARBA00026218"/>
    </source>
</evidence>
<evidence type="ECO:0000256" key="1">
    <source>
        <dbReference type="ARBA" id="ARBA00001946"/>
    </source>
</evidence>
<comment type="subunit">
    <text evidence="3">Monomer.</text>
</comment>
<dbReference type="PANTHER" id="PTHR43758">
    <property type="entry name" value="7,8-DIHYDRO-8-OXOGUANINE TRIPHOSPHATASE"/>
    <property type="match status" value="1"/>
</dbReference>
<comment type="cofactor">
    <cofactor evidence="1">
        <name>Mg(2+)</name>
        <dbReference type="ChEBI" id="CHEBI:18420"/>
    </cofactor>
</comment>
<proteinExistence type="inferred from homology"/>
<comment type="catalytic activity">
    <reaction evidence="9">
        <text>8-oxo-dGTP + H2O = 8-oxo-dGMP + diphosphate + H(+)</text>
        <dbReference type="Rhea" id="RHEA:31575"/>
        <dbReference type="ChEBI" id="CHEBI:15377"/>
        <dbReference type="ChEBI" id="CHEBI:15378"/>
        <dbReference type="ChEBI" id="CHEBI:33019"/>
        <dbReference type="ChEBI" id="CHEBI:63224"/>
        <dbReference type="ChEBI" id="CHEBI:77896"/>
    </reaction>
    <physiologicalReaction direction="left-to-right" evidence="9">
        <dbReference type="Rhea" id="RHEA:31576"/>
    </physiologicalReaction>
</comment>
<sequence>MSLTSMCLCYLTRVSDAAGPEVLLGVKKTGFGAGKLVGLGGHVEPGESPLQAVVREVMEESSIRVEPAQLRELGVVTFRFPARPGWDSVVSVFGSDRFSGEAEESDEIAPEWFPFDDLPLARMWDDARLWLPRVLAGEYVTAEISFAEDCETVSGARFGEDAA</sequence>
<keyword evidence="5" id="KW-0378">Hydrolase</keyword>
<comment type="catalytic activity">
    <reaction evidence="20">
        <text>N(6)-methyl-dATP + H2O = N(6)-methyl-dAMP + diphosphate + H(+)</text>
        <dbReference type="Rhea" id="RHEA:67604"/>
        <dbReference type="ChEBI" id="CHEBI:15377"/>
        <dbReference type="ChEBI" id="CHEBI:15378"/>
        <dbReference type="ChEBI" id="CHEBI:33019"/>
        <dbReference type="ChEBI" id="CHEBI:169976"/>
        <dbReference type="ChEBI" id="CHEBI:172872"/>
    </reaction>
    <physiologicalReaction direction="left-to-right" evidence="20">
        <dbReference type="Rhea" id="RHEA:67605"/>
    </physiologicalReaction>
</comment>
<evidence type="ECO:0000256" key="15">
    <source>
        <dbReference type="ARBA" id="ARBA00030682"/>
    </source>
</evidence>
<comment type="caution">
    <text evidence="23">The sequence shown here is derived from an EMBL/GenBank/DDBJ whole genome shotgun (WGS) entry which is preliminary data.</text>
</comment>
<evidence type="ECO:0000256" key="21">
    <source>
        <dbReference type="ARBA" id="ARBA00053094"/>
    </source>
</evidence>
<dbReference type="InterPro" id="IPR003563">
    <property type="entry name" value="8ODP"/>
</dbReference>
<dbReference type="Gene3D" id="3.90.79.10">
    <property type="entry name" value="Nucleoside Triphosphate Pyrophosphohydrolase"/>
    <property type="match status" value="1"/>
</dbReference>
<dbReference type="EMBL" id="JBITYG010000007">
    <property type="protein sequence ID" value="MFI9103793.1"/>
    <property type="molecule type" value="Genomic_DNA"/>
</dbReference>
<evidence type="ECO:0000313" key="24">
    <source>
        <dbReference type="Proteomes" id="UP001614394"/>
    </source>
</evidence>
<comment type="similarity">
    <text evidence="2">Belongs to the Nudix hydrolase family.</text>
</comment>